<organism evidence="1 2">
    <name type="scientific">Vibrio cyclitrophicus</name>
    <dbReference type="NCBI Taxonomy" id="47951"/>
    <lineage>
        <taxon>Bacteria</taxon>
        <taxon>Pseudomonadati</taxon>
        <taxon>Pseudomonadota</taxon>
        <taxon>Gammaproteobacteria</taxon>
        <taxon>Vibrionales</taxon>
        <taxon>Vibrionaceae</taxon>
        <taxon>Vibrio</taxon>
    </lineage>
</organism>
<protein>
    <submittedName>
        <fullName evidence="1">Ig-like domain-containing protein</fullName>
    </submittedName>
</protein>
<dbReference type="Proteomes" id="UP000235310">
    <property type="component" value="Chromosome 2"/>
</dbReference>
<gene>
    <name evidence="1" type="ORF">BCS90_15840</name>
</gene>
<reference evidence="1 2" key="1">
    <citation type="journal article" date="2018" name="Nature">
        <title>A major lineage of non-tailed dsDNA viruses as unrecognized killers of marine bacteria.</title>
        <authorList>
            <person name="Kauffman K.M."/>
            <person name="Hussain F.A."/>
            <person name="Yang J."/>
            <person name="Arevalo P."/>
            <person name="Brown J.M."/>
            <person name="Chang W.K."/>
            <person name="VanInsberghe D."/>
            <person name="Elsherbini J."/>
            <person name="Sharma R.S."/>
            <person name="Cutler M.B."/>
            <person name="Kelly L."/>
            <person name="Polz M.F."/>
        </authorList>
    </citation>
    <scope>NUCLEOTIDE SEQUENCE [LARGE SCALE GENOMIC DNA]</scope>
    <source>
        <strain evidence="1 2">10N.222.46.E12</strain>
    </source>
</reference>
<proteinExistence type="predicted"/>
<dbReference type="EMBL" id="CP170590">
    <property type="protein sequence ID" value="XNH95930.1"/>
    <property type="molecule type" value="Genomic_DNA"/>
</dbReference>
<sequence length="4277" mass="449163">MDPILYIEVGGVVWQVFADGTWLQVPASQPKVEGVQVVSIESQNLDQTQSITEPQIAAVEQQLEEVVTQLVNNIESAPQQPSSANDQPSSSASFIAYVRSTLDETLAEAGFDTRPTEYEEEDTTSNDGNLDALLPSAELTVDILDGGDGYENQFEVPGVTIKGTAVDVRDGRTVAITITDVNGNTLTTTAITTNETYVVNGVDLTSLAEGDLQVDAIIADDFGNSITANDSTIKDTLATIDVDFDGFGDEFYNEFEVSNGALVGTVTNVEDGQVILITITDSDGLSVDYSTNVSGNSWTLENQDYSNFAEGELMVVASTVDIAGNPTSATDTIVKDTLDRILVRFDGFGDNYYNENEVSKGALIGAIFNVEDGQVIDITITDSNGLSVGYTTVVSGNFWSLKDQDYSDFSEGELTVVASTTDVAGNTISSTDTIIKDTLVNIGVDFSASDDEFYNQAEVSNGALVGTVANVEDGQTISITITDANGKSVDYSTTVSGGNWTLTDQDYSGFTDGELTVEVSVTDIAGNTATSSDTIVKDTLASIGVDFSSSDDEYYNSVEVSNGALVGTVTNVEDGQTVSITITDADGKSENYTAIVSGGEWSLIGQDYSAFAEGTLTVEATVTDIAGNTATSSDTIVKDTLADISVNFDGFGDEYYNSAEVSNGVLVGTVTNVEDGQEVSITITDVDGKSENYTAIVSGGEWTLVGQDYSGFAEGIMTVEATVTDVAGNTTTSSDTIVKDTLADISVDFDGFGDEYYNSAEVSNGTLVGTVTNVEDGQTVSITITDVDGKSENYTAIVSGGEWTLIGQDYSAFAEGTLTVEATVSDVAGNTATSSDTIFKDTLADISVDFDGFGDEYYNSAEVSNGALVGTVTNVEDGQTVSITITDADGKSENYTAIVSGGEWSLIGQDYSAFAEGTLTVEATVADIAGNTATSSDTIVKDTLADISVDFDGFGDEYYNSAEVSNGALVGTVTNVEDGQTVSITITDIDGKSENYTATVTAGEWTLTGQDYSAFAEGELTVEASVTDIAGNTATSSDTIVKDTLADISVDFDGFGDEYYNSAEVSNGALVGTVTNVEDGQTVSITITDADGKSESYTAIVSGGEWSLIGQDYSAFAEGTLTVEATVTDIAGNTATSSDTIVKDTLADISVNFDGFGDEYYNSAEVSNGVLVGTVTNVEDGQTVSITITDVDGKSESYTAIVSGGEWTLVSQDYSGFAEGTLTVEASVTDVAGNTATSSDTIVKDTLADISVDFDGFGDEYYNSAEVSNGALVGTVTNVEDGQEVSITITDVDGKSENYTATVTGGEWTLTGQDYSAFAEGTLTVEASVTDIAGNTTTSSDTIVKDTLADISVNFDGFGDEYYNSAEVSNGTLVGTVTNVEDGQTVSITITDVDGKSESYTAIVSGGEWTLTGQDYSAFAEGELTVEASVTDIAGNTATSSDTIVKDTLADISVDFDGFGDEYYNLAEITNGALVGTVTNVEDGQTITITLTDSLNVSQVYTTTVVGGNWTLTGQDYSGFAEGILTVEASVTDVAGNTVTSSDIIVKDTLASITAKFDDADNILNTEEVQSVRLQGVVQNVENGQPITVTVSDSNNQSITLQTVVVAGAWSIDDVDLSAFADGNITVEAVTVDIAGNETTGTDSTGQIDTVPPVIDIDTLSGFNILDFRSGDLTTMQGTTDVSEGLPVYIEINDGTQTLTFEGVVDASGGWLVENIDVSSLDPSTEWIIDARVVNSIGNEVSDDMPSIILPDSVSFSESTVGIFGDQTQVADINIQFADEFAFSANQVSAEGVTSQGQSIAIELESDGQVIKATRTDGTLVFEAKIVGGTVEITFYQAVDQQAGEELLQTAIIIEGLQIDDDGTTELVLGELPITILDSEPLLFGESYSMVEGETSSGNVLNNDIDLDTALTISSVEVGGVSQDISGATPAVFNTGDGVLTVFANGQWTFEANRNLDHNQDHTVIFNYVAADSSGDFGSATATIDIMDGAAGQILDDSKTVTEVDVTSGSQTINAQFTVLGGSDNPDPDSIQFSSETVAQLEALGITSGGDATVLTYTLSADGRTITAKQGDDDVFSFSMTTTVNGNNVLADIVLVIERPLDHVLTSDLLTIPLNIIGTDTDGTALENGQISWVIEDGNDPSLILDSNSSVNESELSNDPIGEVSSTGTFSIGIGSDYLDSVFFDLADQPQLFSGGEQIYYTVSEDGTLLTGYAGPVAGGDVAFTVSFAAPVSDDVDSSVDYVFTLYKGLDQANGTDTIPFTVTARDSDNDQTKLDLIVSITDGGEPTIGSGTVELSETPIADTTPDGVKQSAVVNLDITASHDPIVYLGIDVTNGQAVLDSDGEAVTHNGEALSWRDNGDGSFDAILSNGDVIMQIRLPSDYFLEANISGTVAVEIDLYRSIDHGAGLKDTELSIPATVVVIDSDGSRSTQKSDIKIYDGKDPAFSIVGSISVDEDGLIGDNEQTGTEEPSPSIAIIQGSDDIASVSVNTDAFDALAYTSGGQAISLQAVNADGWYYAQDTSGNDIFRIRFNNDGTTEFNLYAPFDHATGDGENNLAVNFELVVTDADGDSSDPAIYVVNVTDAVPTSRSGSIEMVEGDNLSGQFLTEEFAGADGAVIVSFDYRGDTYTFTDVITSIEIDLINDFDNSVYGQFTLNSDGSYQLTTNANVSTDPTDPQLIDDIDYLVRDADGDEVTSTAELVLDDNEGFIRYEDSETTEDNDAIIVVSVSTGDVDQSETVTAIEFSEDSLQGGSLYLDGVLLQVVDGKVTLSGNQLTVIDSQFTGPNGQLTYRPALHESNTTSTVILAINAIISTDTIPKELTADVSVSVLPVADAPDWSDSVFTYQSVEDDADPIKLDITAQLVDQDTSEELSYTISGIPDGLNITLNGNAVKEGKEYTQNQIDKMEIRADENLAGRFEFEITAIATEAGNTFADPADKTADIVNTVVVEISPDADTPHVSVKDYKGLEDEIIFLKNVIDGSLTDTDGSESLSYQIELQDGWSIQGGLFDLIGPDTYLVSAEAIENGVAYLLPKEDISSFTEDLYIKVTAVATESAIDSLDPINVTALSDTQTINIFLKGVVDEPTVVDGGNAHWEYDSITKVISNQSVLNEDGLIQLDFVVQTTDDDVSEDINILLTNIPDGTLLVDSLGEPVSLTIAYIDDVTGPVFQVSNAQLNDLYLKPVTDFSGEMELTVIAISTEPDGDSGEFPMTLKVELAPIVDQEDGQVVSTQGIEDSQIGLNLEPSVNQDVDGSESLTGYVIDSLPADLTLYFDGSVIAVPVSGLDLESLLDSTTPTLSELLSSGRLSVTATEDLSGTFSIPITYEVTDTSPAGATDVKDISGAISVTVDARVESDTRLESSGQLYTSDDGSPVNVSDAVTFVDADMDGSEYLDYILIDVPDGYSLIIDHPNGAAQDISGNWIISANGLTSDSIQELAQEILSGMAISSPSDTPVLDIVVRARVIDGEDSKYIDTSFQIQITGHDGGGGTCDPVGPPSLIQPDGDIKTPEGEDIDLTGLLNTNVGSDPDNEISFYIPADSLPDGVEISGDGVIAEYDASGEVVGYSITADGLSKLTLTGLDEDFAGCIDFTIKTIETSPCNGETVTTDQTISIQVLPVVDDITVATDSTTIQEDITTDLNLELVLGDSVEDGQLITGEGNSATGKETINSLTITVSNGGTLSESPTDTDTDTDTGLLVDNGNGTWTVTDPSRLSDVLVTPPEHYSGEITLTVTVNITDEADCVVETDTQDKTTVVTITVEPVADAANLVTEDIVGDEDNYISLSSLSAELIDQDGSENMSLALKGVPEGAVVAIKVGDSYELVPNNGVDGGTFDGNPTYEWQLDPSQLANLVILPPRDFSGDMNLVLEAITQEIGTTDIRYTESEFTVGVNPIGDKVEFFDLPEQLTGSEDDGIVIPLDANSFETNSDEFLAITVTVNSTSDPSGLVGLDRIRIGSETSSFTNVGGIIQATILVKASSVDELEFFAGEAFGNLDITITGRTVDQNTVLGELVVDTGDPSSQDMTLIITPEPDAPLLSVEYSSIVAEASGTIPLNLDLSLVNPADSEAGFITIYDIPAGLTFSHGSMVDGQYVVDLADVPNLAITGGYDGVEPFELTIEPSAEIGNNQAVGLPQTVSVEFVAEGNSTITATDDNDLLIGGTGSDNFVFASSGLGSAEAPSYDVVQDFDASPDTDAIDLSGILGSLGLNTGLGATQYLDLEESGEGVTISIKPNGDEDVQQNILLADVTYDDLYQGDSSSALEAQILQKMIEDNNLTL</sequence>
<name>A0ACD5G1K0_9VIBR</name>
<evidence type="ECO:0000313" key="2">
    <source>
        <dbReference type="Proteomes" id="UP000235310"/>
    </source>
</evidence>
<evidence type="ECO:0000313" key="1">
    <source>
        <dbReference type="EMBL" id="XNH95930.1"/>
    </source>
</evidence>
<accession>A0ACD5G1K0</accession>